<keyword evidence="8 13" id="KW-0808">Transferase</keyword>
<dbReference type="InterPro" id="IPR001576">
    <property type="entry name" value="Phosphoglycerate_kinase"/>
</dbReference>
<feature type="binding site" evidence="13">
    <location>
        <begin position="351"/>
        <end position="354"/>
    </location>
    <ligand>
        <name>ATP</name>
        <dbReference type="ChEBI" id="CHEBI:30616"/>
    </ligand>
</feature>
<sequence length="402" mass="44369">MGILTLDNFDVKGKTVLLRVDMNCPIHPETCEILGTGRIEEVVGTINALEGAKIVVISHQGRVGRDDFVGMEEHAKQLEKFSGKKVKYVADVIGSLAQDEIKKMDGKEIILLDNLRLCAEENYEFSLEESAKTIMVQRIKDLFDLFILDSFPSAHRTHPSLVGFAQVLPTCAGKLLEKEVKQLENILTVAKSPFAIVLGGSKVDDRLKAINLLIKKERADHVLLTGVIGNVFLRAQGRIKYPLNIKDEDEMVAKAHSLIGEHPDVFSTPVDIAINKDGKRVEIDVRELSKDDEIFDIGTKTVEHYSKMISGAGTVFMSGPAGYFEKENFQFGTKSMLEAIAESMATSIISGGHLTSALRQYDLTEKVNHISTAGGALVRYLTGQKLPMIMCLEDAAERHSKD</sequence>
<organism evidence="17">
    <name type="scientific">uncultured marine thaumarchaeote KM3_74_G04</name>
    <dbReference type="NCBI Taxonomy" id="1456274"/>
    <lineage>
        <taxon>Archaea</taxon>
        <taxon>Nitrososphaerota</taxon>
        <taxon>environmental samples</taxon>
    </lineage>
</organism>
<evidence type="ECO:0000256" key="8">
    <source>
        <dbReference type="ARBA" id="ARBA00022679"/>
    </source>
</evidence>
<dbReference type="FunFam" id="3.40.50.1260:FF:000006">
    <property type="entry name" value="Phosphoglycerate kinase"/>
    <property type="match status" value="1"/>
</dbReference>
<feature type="binding site" evidence="13">
    <location>
        <position position="156"/>
    </location>
    <ligand>
        <name>substrate</name>
    </ligand>
</feature>
<feature type="binding site" evidence="14">
    <location>
        <position position="38"/>
    </location>
    <ligand>
        <name>(2R)-3-phosphoglycerate</name>
        <dbReference type="ChEBI" id="CHEBI:58272"/>
    </ligand>
</feature>
<name>A0A075HS13_9ARCH</name>
<dbReference type="PROSITE" id="PS00111">
    <property type="entry name" value="PGLYCERATE_KINASE"/>
    <property type="match status" value="1"/>
</dbReference>
<proteinExistence type="inferred from homology"/>
<gene>
    <name evidence="17" type="primary">PGK</name>
    <name evidence="13 17" type="synonym">pgk</name>
</gene>
<dbReference type="EMBL" id="KF901062">
    <property type="protein sequence ID" value="AIF16703.1"/>
    <property type="molecule type" value="Genomic_DNA"/>
</dbReference>
<evidence type="ECO:0000256" key="7">
    <source>
        <dbReference type="ARBA" id="ARBA00022490"/>
    </source>
</evidence>
<dbReference type="AlphaFoldDB" id="A0A075HS13"/>
<dbReference type="PANTHER" id="PTHR11406:SF23">
    <property type="entry name" value="PHOSPHOGLYCERATE KINASE 1, CHLOROPLASTIC-RELATED"/>
    <property type="match status" value="1"/>
</dbReference>
<reference evidence="17" key="1">
    <citation type="journal article" date="2014" name="Genome Biol. Evol.">
        <title>Pangenome evidence for extensive interdomain horizontal transfer affecting lineage core and shell genes in uncultured planktonic thaumarchaeota and euryarchaeota.</title>
        <authorList>
            <person name="Deschamps P."/>
            <person name="Zivanovic Y."/>
            <person name="Moreira D."/>
            <person name="Rodriguez-Valera F."/>
            <person name="Lopez-Garcia P."/>
        </authorList>
    </citation>
    <scope>NUCLEOTIDE SEQUENCE</scope>
</reference>
<comment type="pathway">
    <text evidence="3 13">Carbohydrate degradation; glycolysis; pyruvate from D-glyceraldehyde 3-phosphate: step 2/5.</text>
</comment>
<comment type="catalytic activity">
    <reaction evidence="1 13 16">
        <text>(2R)-3-phosphoglycerate + ATP = (2R)-3-phospho-glyceroyl phosphate + ADP</text>
        <dbReference type="Rhea" id="RHEA:14801"/>
        <dbReference type="ChEBI" id="CHEBI:30616"/>
        <dbReference type="ChEBI" id="CHEBI:57604"/>
        <dbReference type="ChEBI" id="CHEBI:58272"/>
        <dbReference type="ChEBI" id="CHEBI:456216"/>
        <dbReference type="EC" id="2.7.2.3"/>
    </reaction>
</comment>
<evidence type="ECO:0000256" key="13">
    <source>
        <dbReference type="HAMAP-Rule" id="MF_00145"/>
    </source>
</evidence>
<feature type="binding site" evidence="13">
    <location>
        <position position="38"/>
    </location>
    <ligand>
        <name>substrate</name>
    </ligand>
</feature>
<feature type="binding site" evidence="14">
    <location>
        <position position="156"/>
    </location>
    <ligand>
        <name>(2R)-3-phosphoglycerate</name>
        <dbReference type="ChEBI" id="CHEBI:58272"/>
    </ligand>
</feature>
<keyword evidence="11 13" id="KW-0067">ATP-binding</keyword>
<dbReference type="Pfam" id="PF00162">
    <property type="entry name" value="PGK"/>
    <property type="match status" value="1"/>
</dbReference>
<evidence type="ECO:0000256" key="16">
    <source>
        <dbReference type="RuleBase" id="RU000532"/>
    </source>
</evidence>
<dbReference type="GO" id="GO:0004618">
    <property type="term" value="F:phosphoglycerate kinase activity"/>
    <property type="evidence" value="ECO:0007669"/>
    <property type="project" value="UniProtKB-UniRule"/>
</dbReference>
<evidence type="ECO:0000256" key="6">
    <source>
        <dbReference type="ARBA" id="ARBA00016471"/>
    </source>
</evidence>
<comment type="caution">
    <text evidence="13">Lacks conserved residue(s) required for the propagation of feature annotation.</text>
</comment>
<keyword evidence="9 13" id="KW-0547">Nucleotide-binding</keyword>
<dbReference type="FunFam" id="3.40.50.1260:FF:000012">
    <property type="entry name" value="Phosphoglycerate kinase"/>
    <property type="match status" value="1"/>
</dbReference>
<feature type="binding site" evidence="13 14">
    <location>
        <begin position="21"/>
        <end position="23"/>
    </location>
    <ligand>
        <name>substrate</name>
    </ligand>
</feature>
<comment type="subunit">
    <text evidence="13">Monomer.</text>
</comment>
<keyword evidence="12 13" id="KW-0324">Glycolysis</keyword>
<dbReference type="GO" id="GO:0043531">
    <property type="term" value="F:ADP binding"/>
    <property type="evidence" value="ECO:0007669"/>
    <property type="project" value="TreeGrafter"/>
</dbReference>
<evidence type="ECO:0000256" key="10">
    <source>
        <dbReference type="ARBA" id="ARBA00022777"/>
    </source>
</evidence>
<evidence type="ECO:0000313" key="17">
    <source>
        <dbReference type="EMBL" id="AIF16703.1"/>
    </source>
</evidence>
<evidence type="ECO:0000256" key="4">
    <source>
        <dbReference type="ARBA" id="ARBA00008982"/>
    </source>
</evidence>
<dbReference type="PANTHER" id="PTHR11406">
    <property type="entry name" value="PHOSPHOGLYCERATE KINASE"/>
    <property type="match status" value="1"/>
</dbReference>
<evidence type="ECO:0000256" key="3">
    <source>
        <dbReference type="ARBA" id="ARBA00004838"/>
    </source>
</evidence>
<evidence type="ECO:0000256" key="12">
    <source>
        <dbReference type="ARBA" id="ARBA00023152"/>
    </source>
</evidence>
<feature type="binding site" evidence="13 14">
    <location>
        <begin position="59"/>
        <end position="62"/>
    </location>
    <ligand>
        <name>substrate</name>
    </ligand>
</feature>
<dbReference type="InterPro" id="IPR015911">
    <property type="entry name" value="Phosphoglycerate_kinase_CS"/>
</dbReference>
<dbReference type="GO" id="GO:0006094">
    <property type="term" value="P:gluconeogenesis"/>
    <property type="evidence" value="ECO:0007669"/>
    <property type="project" value="TreeGrafter"/>
</dbReference>
<comment type="subcellular location">
    <subcellularLocation>
        <location evidence="2 13">Cytoplasm</location>
    </subcellularLocation>
</comment>
<dbReference type="Gene3D" id="3.40.50.1260">
    <property type="entry name" value="Phosphoglycerate kinase, N-terminal domain"/>
    <property type="match status" value="2"/>
</dbReference>
<dbReference type="GO" id="GO:0006096">
    <property type="term" value="P:glycolytic process"/>
    <property type="evidence" value="ECO:0007669"/>
    <property type="project" value="UniProtKB-UniRule"/>
</dbReference>
<evidence type="ECO:0000256" key="5">
    <source>
        <dbReference type="ARBA" id="ARBA00013061"/>
    </source>
</evidence>
<dbReference type="InterPro" id="IPR036043">
    <property type="entry name" value="Phosphoglycerate_kinase_sf"/>
</dbReference>
<feature type="binding site" evidence="13 15">
    <location>
        <position position="325"/>
    </location>
    <ligand>
        <name>ATP</name>
        <dbReference type="ChEBI" id="CHEBI:30616"/>
    </ligand>
</feature>
<evidence type="ECO:0000256" key="2">
    <source>
        <dbReference type="ARBA" id="ARBA00004496"/>
    </source>
</evidence>
<keyword evidence="7 13" id="KW-0963">Cytoplasm</keyword>
<dbReference type="PIRSF" id="PIRSF000724">
    <property type="entry name" value="Pgk"/>
    <property type="match status" value="1"/>
</dbReference>
<dbReference type="GO" id="GO:0005524">
    <property type="term" value="F:ATP binding"/>
    <property type="evidence" value="ECO:0007669"/>
    <property type="project" value="UniProtKB-KW"/>
</dbReference>
<dbReference type="InterPro" id="IPR015824">
    <property type="entry name" value="Phosphoglycerate_kinase_N"/>
</dbReference>
<dbReference type="SUPFAM" id="SSF53748">
    <property type="entry name" value="Phosphoglycerate kinase"/>
    <property type="match status" value="1"/>
</dbReference>
<evidence type="ECO:0000256" key="9">
    <source>
        <dbReference type="ARBA" id="ARBA00022741"/>
    </source>
</evidence>
<feature type="binding site" evidence="13">
    <location>
        <position position="116"/>
    </location>
    <ligand>
        <name>substrate</name>
    </ligand>
</feature>
<dbReference type="EC" id="2.7.2.3" evidence="5 13"/>
<evidence type="ECO:0000256" key="14">
    <source>
        <dbReference type="PIRSR" id="PIRSR000724-1"/>
    </source>
</evidence>
<evidence type="ECO:0000256" key="1">
    <source>
        <dbReference type="ARBA" id="ARBA00000642"/>
    </source>
</evidence>
<evidence type="ECO:0000256" key="15">
    <source>
        <dbReference type="PIRSR" id="PIRSR000724-2"/>
    </source>
</evidence>
<feature type="binding site" evidence="14">
    <location>
        <position position="116"/>
    </location>
    <ligand>
        <name>(2R)-3-phosphoglycerate</name>
        <dbReference type="ChEBI" id="CHEBI:58272"/>
    </ligand>
</feature>
<dbReference type="HAMAP" id="MF_00145">
    <property type="entry name" value="Phosphoglyc_kinase"/>
    <property type="match status" value="1"/>
</dbReference>
<evidence type="ECO:0000256" key="11">
    <source>
        <dbReference type="ARBA" id="ARBA00022840"/>
    </source>
</evidence>
<dbReference type="UniPathway" id="UPA00109">
    <property type="reaction ID" value="UER00185"/>
</dbReference>
<comment type="similarity">
    <text evidence="4 13 16">Belongs to the phosphoglycerate kinase family.</text>
</comment>
<protein>
    <recommendedName>
        <fullName evidence="6 13">Phosphoglycerate kinase</fullName>
        <ecNumber evidence="5 13">2.7.2.3</ecNumber>
    </recommendedName>
</protein>
<dbReference type="GO" id="GO:0005829">
    <property type="term" value="C:cytosol"/>
    <property type="evidence" value="ECO:0007669"/>
    <property type="project" value="TreeGrafter"/>
</dbReference>
<keyword evidence="10 13" id="KW-0418">Kinase</keyword>
<accession>A0A075HS13</accession>
<dbReference type="PRINTS" id="PR00477">
    <property type="entry name" value="PHGLYCKINASE"/>
</dbReference>